<dbReference type="EMBL" id="JAINUG010000087">
    <property type="protein sequence ID" value="KAJ8398869.1"/>
    <property type="molecule type" value="Genomic_DNA"/>
</dbReference>
<keyword evidence="11" id="KW-1185">Reference proteome</keyword>
<keyword evidence="6 9" id="KW-0175">Coiled coil</keyword>
<dbReference type="GO" id="GO:0043005">
    <property type="term" value="C:neuron projection"/>
    <property type="evidence" value="ECO:0007669"/>
    <property type="project" value="TreeGrafter"/>
</dbReference>
<keyword evidence="4" id="KW-0597">Phosphoprotein</keyword>
<dbReference type="GO" id="GO:0005737">
    <property type="term" value="C:cytoplasm"/>
    <property type="evidence" value="ECO:0007669"/>
    <property type="project" value="TreeGrafter"/>
</dbReference>
<keyword evidence="3" id="KW-0963">Cytoplasm</keyword>
<evidence type="ECO:0000256" key="4">
    <source>
        <dbReference type="ARBA" id="ARBA00022553"/>
    </source>
</evidence>
<evidence type="ECO:0000256" key="1">
    <source>
        <dbReference type="ARBA" id="ARBA00004245"/>
    </source>
</evidence>
<dbReference type="InterPro" id="IPR036002">
    <property type="entry name" value="Stathmin_sf"/>
</dbReference>
<dbReference type="PRINTS" id="PR00345">
    <property type="entry name" value="STATHMIN"/>
</dbReference>
<organism evidence="10 11">
    <name type="scientific">Aldrovandia affinis</name>
    <dbReference type="NCBI Taxonomy" id="143900"/>
    <lineage>
        <taxon>Eukaryota</taxon>
        <taxon>Metazoa</taxon>
        <taxon>Chordata</taxon>
        <taxon>Craniata</taxon>
        <taxon>Vertebrata</taxon>
        <taxon>Euteleostomi</taxon>
        <taxon>Actinopterygii</taxon>
        <taxon>Neopterygii</taxon>
        <taxon>Teleostei</taxon>
        <taxon>Notacanthiformes</taxon>
        <taxon>Halosauridae</taxon>
        <taxon>Aldrovandia</taxon>
    </lineage>
</organism>
<dbReference type="InterPro" id="IPR000956">
    <property type="entry name" value="Stathmin_fam"/>
</dbReference>
<sequence length="168" mass="19318">MQNECFINILESEPFYLSLEEIQRKLEAAEERCTSHEAEALKHWAEKWEHREELLQKALEENNNFTKMAEEKLKQKIEANKENRGTQVNLRQTLCYAACEALGLSSMPHNDLVGILLQSHRSIVIREEIRSGIRGVMSFLFSGRGFHYSRLVRANDSGLEHGASIFIG</sequence>
<accession>A0AAD7SA96</accession>
<proteinExistence type="inferred from homology"/>
<name>A0AAD7SA96_9TELE</name>
<evidence type="ECO:0000313" key="10">
    <source>
        <dbReference type="EMBL" id="KAJ8398869.1"/>
    </source>
</evidence>
<dbReference type="PANTHER" id="PTHR10104:SF5">
    <property type="entry name" value="STATHMIN"/>
    <property type="match status" value="1"/>
</dbReference>
<dbReference type="PROSITE" id="PS51663">
    <property type="entry name" value="STATHMIN_3"/>
    <property type="match status" value="1"/>
</dbReference>
<dbReference type="GO" id="GO:0007019">
    <property type="term" value="P:microtubule depolymerization"/>
    <property type="evidence" value="ECO:0007669"/>
    <property type="project" value="TreeGrafter"/>
</dbReference>
<keyword evidence="5" id="KW-0493">Microtubule</keyword>
<evidence type="ECO:0000313" key="11">
    <source>
        <dbReference type="Proteomes" id="UP001221898"/>
    </source>
</evidence>
<dbReference type="SUPFAM" id="SSF101494">
    <property type="entry name" value="Stathmin"/>
    <property type="match status" value="1"/>
</dbReference>
<protein>
    <recommendedName>
        <fullName evidence="8">Stathmin</fullName>
    </recommendedName>
</protein>
<gene>
    <name evidence="10" type="ORF">AAFF_G00417770</name>
</gene>
<comment type="subcellular location">
    <subcellularLocation>
        <location evidence="1">Cytoplasm</location>
        <location evidence="1">Cytoskeleton</location>
    </subcellularLocation>
</comment>
<dbReference type="GO" id="GO:0015631">
    <property type="term" value="F:tubulin binding"/>
    <property type="evidence" value="ECO:0007669"/>
    <property type="project" value="TreeGrafter"/>
</dbReference>
<evidence type="ECO:0000256" key="3">
    <source>
        <dbReference type="ARBA" id="ARBA00022490"/>
    </source>
</evidence>
<reference evidence="10" key="1">
    <citation type="journal article" date="2023" name="Science">
        <title>Genome structures resolve the early diversification of teleost fishes.</title>
        <authorList>
            <person name="Parey E."/>
            <person name="Louis A."/>
            <person name="Montfort J."/>
            <person name="Bouchez O."/>
            <person name="Roques C."/>
            <person name="Iampietro C."/>
            <person name="Lluch J."/>
            <person name="Castinel A."/>
            <person name="Donnadieu C."/>
            <person name="Desvignes T."/>
            <person name="Floi Bucao C."/>
            <person name="Jouanno E."/>
            <person name="Wen M."/>
            <person name="Mejri S."/>
            <person name="Dirks R."/>
            <person name="Jansen H."/>
            <person name="Henkel C."/>
            <person name="Chen W.J."/>
            <person name="Zahm M."/>
            <person name="Cabau C."/>
            <person name="Klopp C."/>
            <person name="Thompson A.W."/>
            <person name="Robinson-Rechavi M."/>
            <person name="Braasch I."/>
            <person name="Lecointre G."/>
            <person name="Bobe J."/>
            <person name="Postlethwait J.H."/>
            <person name="Berthelot C."/>
            <person name="Roest Crollius H."/>
            <person name="Guiguen Y."/>
        </authorList>
    </citation>
    <scope>NUCLEOTIDE SEQUENCE</scope>
    <source>
        <strain evidence="10">NC1722</strain>
    </source>
</reference>
<evidence type="ECO:0000256" key="7">
    <source>
        <dbReference type="ARBA" id="ARBA00023212"/>
    </source>
</evidence>
<feature type="coiled-coil region" evidence="9">
    <location>
        <begin position="19"/>
        <end position="75"/>
    </location>
</feature>
<evidence type="ECO:0000256" key="9">
    <source>
        <dbReference type="SAM" id="Coils"/>
    </source>
</evidence>
<comment type="caution">
    <text evidence="10">The sequence shown here is derived from an EMBL/GenBank/DDBJ whole genome shotgun (WGS) entry which is preliminary data.</text>
</comment>
<evidence type="ECO:0000256" key="5">
    <source>
        <dbReference type="ARBA" id="ARBA00022701"/>
    </source>
</evidence>
<dbReference type="GO" id="GO:0031175">
    <property type="term" value="P:neuron projection development"/>
    <property type="evidence" value="ECO:0007669"/>
    <property type="project" value="TreeGrafter"/>
</dbReference>
<keyword evidence="7" id="KW-0206">Cytoskeleton</keyword>
<evidence type="ECO:0000256" key="8">
    <source>
        <dbReference type="RuleBase" id="RU004388"/>
    </source>
</evidence>
<dbReference type="GO" id="GO:0005874">
    <property type="term" value="C:microtubule"/>
    <property type="evidence" value="ECO:0007669"/>
    <property type="project" value="UniProtKB-KW"/>
</dbReference>
<dbReference type="GO" id="GO:0031110">
    <property type="term" value="P:regulation of microtubule polymerization or depolymerization"/>
    <property type="evidence" value="ECO:0007669"/>
    <property type="project" value="InterPro"/>
</dbReference>
<dbReference type="Proteomes" id="UP001221898">
    <property type="component" value="Unassembled WGS sequence"/>
</dbReference>
<evidence type="ECO:0000256" key="2">
    <source>
        <dbReference type="ARBA" id="ARBA00006959"/>
    </source>
</evidence>
<evidence type="ECO:0000256" key="6">
    <source>
        <dbReference type="ARBA" id="ARBA00023054"/>
    </source>
</evidence>
<dbReference type="Pfam" id="PF00836">
    <property type="entry name" value="Stathmin"/>
    <property type="match status" value="1"/>
</dbReference>
<dbReference type="PANTHER" id="PTHR10104">
    <property type="entry name" value="STATHMIN"/>
    <property type="match status" value="1"/>
</dbReference>
<dbReference type="AlphaFoldDB" id="A0AAD7SA96"/>
<comment type="similarity">
    <text evidence="2 8">Belongs to the stathmin family.</text>
</comment>
<dbReference type="Gene3D" id="6.10.280.30">
    <property type="match status" value="1"/>
</dbReference>